<gene>
    <name evidence="1" type="ORF">GCM10010339_43200</name>
</gene>
<evidence type="ECO:0000313" key="2">
    <source>
        <dbReference type="Proteomes" id="UP000655443"/>
    </source>
</evidence>
<name>A0A919D400_9ACTN</name>
<comment type="caution">
    <text evidence="1">The sequence shown here is derived from an EMBL/GenBank/DDBJ whole genome shotgun (WGS) entry which is preliminary data.</text>
</comment>
<proteinExistence type="predicted"/>
<reference evidence="1" key="1">
    <citation type="journal article" date="2014" name="Int. J. Syst. Evol. Microbiol.">
        <title>Complete genome sequence of Corynebacterium casei LMG S-19264T (=DSM 44701T), isolated from a smear-ripened cheese.</title>
        <authorList>
            <consortium name="US DOE Joint Genome Institute (JGI-PGF)"/>
            <person name="Walter F."/>
            <person name="Albersmeier A."/>
            <person name="Kalinowski J."/>
            <person name="Ruckert C."/>
        </authorList>
    </citation>
    <scope>NUCLEOTIDE SEQUENCE</scope>
    <source>
        <strain evidence="1">JCM 4714</strain>
    </source>
</reference>
<protein>
    <submittedName>
        <fullName evidence="1">Uncharacterized protein</fullName>
    </submittedName>
</protein>
<dbReference type="AlphaFoldDB" id="A0A919D400"/>
<keyword evidence="2" id="KW-1185">Reference proteome</keyword>
<dbReference type="Proteomes" id="UP000655443">
    <property type="component" value="Unassembled WGS sequence"/>
</dbReference>
<reference evidence="1" key="2">
    <citation type="submission" date="2020-09" db="EMBL/GenBank/DDBJ databases">
        <authorList>
            <person name="Sun Q."/>
            <person name="Ohkuma M."/>
        </authorList>
    </citation>
    <scope>NUCLEOTIDE SEQUENCE</scope>
    <source>
        <strain evidence="1">JCM 4714</strain>
    </source>
</reference>
<accession>A0A919D400</accession>
<organism evidence="1 2">
    <name type="scientific">Streptomyces alanosinicus</name>
    <dbReference type="NCBI Taxonomy" id="68171"/>
    <lineage>
        <taxon>Bacteria</taxon>
        <taxon>Bacillati</taxon>
        <taxon>Actinomycetota</taxon>
        <taxon>Actinomycetes</taxon>
        <taxon>Kitasatosporales</taxon>
        <taxon>Streptomycetaceae</taxon>
        <taxon>Streptomyces</taxon>
    </lineage>
</organism>
<sequence>MGGATGVAVCCGARLSSRSGRAQPAVSEPDIDAASTAAVSAVLLVCALCLMPTAATPFVLSDCALIGSALALPERKRSCALSGPNGPER</sequence>
<evidence type="ECO:0000313" key="1">
    <source>
        <dbReference type="EMBL" id="GHE05789.1"/>
    </source>
</evidence>
<dbReference type="EMBL" id="BMVG01000009">
    <property type="protein sequence ID" value="GHE05789.1"/>
    <property type="molecule type" value="Genomic_DNA"/>
</dbReference>